<dbReference type="AlphaFoldDB" id="A0A3D8QQ10"/>
<reference evidence="7 8" key="1">
    <citation type="journal article" date="2018" name="IMA Fungus">
        <title>IMA Genome-F 9: Draft genome sequence of Annulohypoxylon stygium, Aspergillus mulundensis, Berkeleyomyces basicola (syn. Thielaviopsis basicola), Ceratocystis smalleyi, two Cercospora beticola strains, Coleophoma cylindrospora, Fusarium fracticaudum, Phialophora cf. hyalina, and Morchella septimelata.</title>
        <authorList>
            <person name="Wingfield B.D."/>
            <person name="Bills G.F."/>
            <person name="Dong Y."/>
            <person name="Huang W."/>
            <person name="Nel W.J."/>
            <person name="Swalarsk-Parry B.S."/>
            <person name="Vaghefi N."/>
            <person name="Wilken P.M."/>
            <person name="An Z."/>
            <person name="de Beer Z.W."/>
            <person name="De Vos L."/>
            <person name="Chen L."/>
            <person name="Duong T.A."/>
            <person name="Gao Y."/>
            <person name="Hammerbacher A."/>
            <person name="Kikkert J.R."/>
            <person name="Li Y."/>
            <person name="Li H."/>
            <person name="Li K."/>
            <person name="Li Q."/>
            <person name="Liu X."/>
            <person name="Ma X."/>
            <person name="Naidoo K."/>
            <person name="Pethybridge S.J."/>
            <person name="Sun J."/>
            <person name="Steenkamp E.T."/>
            <person name="van der Nest M.A."/>
            <person name="van Wyk S."/>
            <person name="Wingfield M.J."/>
            <person name="Xiong C."/>
            <person name="Yue Q."/>
            <person name="Zhang X."/>
        </authorList>
    </citation>
    <scope>NUCLEOTIDE SEQUENCE [LARGE SCALE GENOMIC DNA]</scope>
    <source>
        <strain evidence="7 8">BP6252</strain>
    </source>
</reference>
<evidence type="ECO:0000256" key="2">
    <source>
        <dbReference type="ARBA" id="ARBA00022741"/>
    </source>
</evidence>
<gene>
    <name evidence="7" type="ORF">BP6252_11275</name>
</gene>
<keyword evidence="3" id="KW-0067">ATP-binding</keyword>
<evidence type="ECO:0000256" key="5">
    <source>
        <dbReference type="ARBA" id="ARBA00023146"/>
    </source>
</evidence>
<dbReference type="GO" id="GO:0004812">
    <property type="term" value="F:aminoacyl-tRNA ligase activity"/>
    <property type="evidence" value="ECO:0007669"/>
    <property type="project" value="UniProtKB-KW"/>
</dbReference>
<keyword evidence="4" id="KW-0648">Protein biosynthesis</keyword>
<dbReference type="SUPFAM" id="SSF55681">
    <property type="entry name" value="Class II aaRS and biotin synthetases"/>
    <property type="match status" value="1"/>
</dbReference>
<dbReference type="InterPro" id="IPR004364">
    <property type="entry name" value="Aa-tRNA-synt_II"/>
</dbReference>
<dbReference type="EMBL" id="PDLM01000013">
    <property type="protein sequence ID" value="RDW63730.1"/>
    <property type="molecule type" value="Genomic_DNA"/>
</dbReference>
<evidence type="ECO:0000256" key="3">
    <source>
        <dbReference type="ARBA" id="ARBA00022840"/>
    </source>
</evidence>
<evidence type="ECO:0000256" key="4">
    <source>
        <dbReference type="ARBA" id="ARBA00022917"/>
    </source>
</evidence>
<dbReference type="InterPro" id="IPR006195">
    <property type="entry name" value="aa-tRNA-synth_II"/>
</dbReference>
<keyword evidence="8" id="KW-1185">Reference proteome</keyword>
<keyword evidence="2" id="KW-0547">Nucleotide-binding</keyword>
<protein>
    <submittedName>
        <fullName evidence="7">Asparaginyl-tRNA synthetase-1</fullName>
    </submittedName>
</protein>
<evidence type="ECO:0000313" key="8">
    <source>
        <dbReference type="Proteomes" id="UP000256645"/>
    </source>
</evidence>
<keyword evidence="5 7" id="KW-0030">Aminoacyl-tRNA synthetase</keyword>
<feature type="domain" description="Aminoacyl-transfer RNA synthetases class-II family profile" evidence="6">
    <location>
        <begin position="100"/>
        <end position="399"/>
    </location>
</feature>
<dbReference type="PANTHER" id="PTHR22594">
    <property type="entry name" value="ASPARTYL/LYSYL-TRNA SYNTHETASE"/>
    <property type="match status" value="1"/>
</dbReference>
<dbReference type="Proteomes" id="UP000256645">
    <property type="component" value="Unassembled WGS sequence"/>
</dbReference>
<dbReference type="STRING" id="1849047.A0A3D8QQ10"/>
<dbReference type="Gene3D" id="3.30.930.10">
    <property type="entry name" value="Bira Bifunctional Protein, Domain 2"/>
    <property type="match status" value="1"/>
</dbReference>
<dbReference type="Pfam" id="PF00152">
    <property type="entry name" value="tRNA-synt_2"/>
    <property type="match status" value="1"/>
</dbReference>
<evidence type="ECO:0000313" key="7">
    <source>
        <dbReference type="EMBL" id="RDW63730.1"/>
    </source>
</evidence>
<dbReference type="InterPro" id="IPR045864">
    <property type="entry name" value="aa-tRNA-synth_II/BPL/LPL"/>
</dbReference>
<dbReference type="OrthoDB" id="2262349at2759"/>
<dbReference type="PROSITE" id="PS50862">
    <property type="entry name" value="AA_TRNA_LIGASE_II"/>
    <property type="match status" value="1"/>
</dbReference>
<comment type="caution">
    <text evidence="7">The sequence shown here is derived from an EMBL/GenBank/DDBJ whole genome shotgun (WGS) entry which is preliminary data.</text>
</comment>
<dbReference type="GO" id="GO:0006421">
    <property type="term" value="P:asparaginyl-tRNA aminoacylation"/>
    <property type="evidence" value="ECO:0007669"/>
    <property type="project" value="TreeGrafter"/>
</dbReference>
<keyword evidence="1" id="KW-0436">Ligase</keyword>
<organism evidence="7 8">
    <name type="scientific">Coleophoma cylindrospora</name>
    <dbReference type="NCBI Taxonomy" id="1849047"/>
    <lineage>
        <taxon>Eukaryota</taxon>
        <taxon>Fungi</taxon>
        <taxon>Dikarya</taxon>
        <taxon>Ascomycota</taxon>
        <taxon>Pezizomycotina</taxon>
        <taxon>Leotiomycetes</taxon>
        <taxon>Helotiales</taxon>
        <taxon>Dermateaceae</taxon>
        <taxon>Coleophoma</taxon>
    </lineage>
</organism>
<proteinExistence type="predicted"/>
<accession>A0A3D8QQ10</accession>
<dbReference type="GO" id="GO:0005524">
    <property type="term" value="F:ATP binding"/>
    <property type="evidence" value="ECO:0007669"/>
    <property type="project" value="UniProtKB-KW"/>
</dbReference>
<sequence>MAPSATIEATLPASYAQKTIFFSGTKLHLKPEVKEIPQENGGKEELPKAIKLNNRFAVSAMKAVPKLWKNPSSFAMNALQSPWYTTMFGLQSTLFHSSIDFFRHDLGYKYLVVPVTTSSISSPMGLGSDSQPVSLELAGLQTYLADSQQFVLEYALRLEDGLPGSYYVGTSCRGEDPDSTHLNQFCHVECELLGGLADGVAVANRYVVAMTQAMLREHKTKIEVYAGTTSHLTQLLDLYRKHNNSFPMVTLEEVLAMPEITDDMWQYAVEGEPRWGRSLTRKGERMLIEKFGGACWLTEMDHLSVPFYQAYTDGTKRKGQCADFLLGLGEVIGCGNRHVSAEQALEALEHHEVDPAEYKWYTDMRQLKELNTTGWGIGTERFLCWVMQHDDVRDIQLLPRLKGVACAP</sequence>
<name>A0A3D8QQ10_9HELO</name>
<dbReference type="PANTHER" id="PTHR22594:SF34">
    <property type="entry name" value="ASPARAGINE--TRNA LIGASE, MITOCHONDRIAL-RELATED"/>
    <property type="match status" value="1"/>
</dbReference>
<evidence type="ECO:0000259" key="6">
    <source>
        <dbReference type="PROSITE" id="PS50862"/>
    </source>
</evidence>
<evidence type="ECO:0000256" key="1">
    <source>
        <dbReference type="ARBA" id="ARBA00022598"/>
    </source>
</evidence>